<protein>
    <submittedName>
        <fullName evidence="1">Uncharacterized protein</fullName>
    </submittedName>
</protein>
<dbReference type="AlphaFoldDB" id="A0A2P4QLR3"/>
<dbReference type="EMBL" id="AUPC02000031">
    <property type="protein sequence ID" value="POG78556.1"/>
    <property type="molecule type" value="Genomic_DNA"/>
</dbReference>
<sequence>MELYRRDLVVNDFKEKLAKEEALKKDNVSMKEVVNIINKQKKEQKFPKVKKLAEVFMIAGEEMEWKKIEMSDEGGRDGNED</sequence>
<organism evidence="1 2">
    <name type="scientific">Rhizophagus irregularis (strain DAOM 181602 / DAOM 197198 / MUCL 43194)</name>
    <name type="common">Arbuscular mycorrhizal fungus</name>
    <name type="synonym">Glomus intraradices</name>
    <dbReference type="NCBI Taxonomy" id="747089"/>
    <lineage>
        <taxon>Eukaryota</taxon>
        <taxon>Fungi</taxon>
        <taxon>Fungi incertae sedis</taxon>
        <taxon>Mucoromycota</taxon>
        <taxon>Glomeromycotina</taxon>
        <taxon>Glomeromycetes</taxon>
        <taxon>Glomerales</taxon>
        <taxon>Glomeraceae</taxon>
        <taxon>Rhizophagus</taxon>
    </lineage>
</organism>
<keyword evidence="2" id="KW-1185">Reference proteome</keyword>
<name>A0A2P4QLR3_RHIID</name>
<proteinExistence type="predicted"/>
<reference evidence="1 2" key="1">
    <citation type="journal article" date="2013" name="Proc. Natl. Acad. Sci. U.S.A.">
        <title>Genome of an arbuscular mycorrhizal fungus provides insight into the oldest plant symbiosis.</title>
        <authorList>
            <person name="Tisserant E."/>
            <person name="Malbreil M."/>
            <person name="Kuo A."/>
            <person name="Kohler A."/>
            <person name="Symeonidi A."/>
            <person name="Balestrini R."/>
            <person name="Charron P."/>
            <person name="Duensing N."/>
            <person name="Frei Dit Frey N."/>
            <person name="Gianinazzi-Pearson V."/>
            <person name="Gilbert L.B."/>
            <person name="Handa Y."/>
            <person name="Herr J.R."/>
            <person name="Hijri M."/>
            <person name="Koul R."/>
            <person name="Kawaguchi M."/>
            <person name="Krajinski F."/>
            <person name="Lammers P.J."/>
            <person name="Masclaux F.G."/>
            <person name="Murat C."/>
            <person name="Morin E."/>
            <person name="Ndikumana S."/>
            <person name="Pagni M."/>
            <person name="Petitpierre D."/>
            <person name="Requena N."/>
            <person name="Rosikiewicz P."/>
            <person name="Riley R."/>
            <person name="Saito K."/>
            <person name="San Clemente H."/>
            <person name="Shapiro H."/>
            <person name="van Tuinen D."/>
            <person name="Becard G."/>
            <person name="Bonfante P."/>
            <person name="Paszkowski U."/>
            <person name="Shachar-Hill Y.Y."/>
            <person name="Tuskan G.A."/>
            <person name="Young P.W."/>
            <person name="Sanders I.R."/>
            <person name="Henrissat B."/>
            <person name="Rensing S.A."/>
            <person name="Grigoriev I.V."/>
            <person name="Corradi N."/>
            <person name="Roux C."/>
            <person name="Martin F."/>
        </authorList>
    </citation>
    <scope>NUCLEOTIDE SEQUENCE [LARGE SCALE GENOMIC DNA]</scope>
    <source>
        <strain evidence="1 2">DAOM 197198</strain>
    </source>
</reference>
<dbReference type="Proteomes" id="UP000018888">
    <property type="component" value="Unassembled WGS sequence"/>
</dbReference>
<evidence type="ECO:0000313" key="2">
    <source>
        <dbReference type="Proteomes" id="UP000018888"/>
    </source>
</evidence>
<evidence type="ECO:0000313" key="1">
    <source>
        <dbReference type="EMBL" id="POG78556.1"/>
    </source>
</evidence>
<dbReference type="VEuPathDB" id="FungiDB:RhiirFUN_005032"/>
<comment type="caution">
    <text evidence="1">The sequence shown here is derived from an EMBL/GenBank/DDBJ whole genome shotgun (WGS) entry which is preliminary data.</text>
</comment>
<accession>A0A2P4QLR3</accession>
<reference evidence="1 2" key="2">
    <citation type="journal article" date="2018" name="New Phytol.">
        <title>High intraspecific genome diversity in the model arbuscular mycorrhizal symbiont Rhizophagus irregularis.</title>
        <authorList>
            <person name="Chen E.C.H."/>
            <person name="Morin E."/>
            <person name="Beaudet D."/>
            <person name="Noel J."/>
            <person name="Yildirir G."/>
            <person name="Ndikumana S."/>
            <person name="Charron P."/>
            <person name="St-Onge C."/>
            <person name="Giorgi J."/>
            <person name="Kruger M."/>
            <person name="Marton T."/>
            <person name="Ropars J."/>
            <person name="Grigoriev I.V."/>
            <person name="Hainaut M."/>
            <person name="Henrissat B."/>
            <person name="Roux C."/>
            <person name="Martin F."/>
            <person name="Corradi N."/>
        </authorList>
    </citation>
    <scope>NUCLEOTIDE SEQUENCE [LARGE SCALE GENOMIC DNA]</scope>
    <source>
        <strain evidence="1 2">DAOM 197198</strain>
    </source>
</reference>
<gene>
    <name evidence="1" type="ORF">GLOIN_2v1766448</name>
</gene>